<dbReference type="InterPro" id="IPR005467">
    <property type="entry name" value="His_kinase_dom"/>
</dbReference>
<dbReference type="PROSITE" id="PS50109">
    <property type="entry name" value="HIS_KIN"/>
    <property type="match status" value="1"/>
</dbReference>
<dbReference type="GO" id="GO:0005524">
    <property type="term" value="F:ATP binding"/>
    <property type="evidence" value="ECO:0007669"/>
    <property type="project" value="UniProtKB-KW"/>
</dbReference>
<sequence>MPLFEMEATPAGRVRVFLRAQLPFVLGTLVILVVAFIAQPDRLSTPTTITAYVVIAAASASALVIPWERISRAWMITVAVADIVAVALLRAELMMFVPAVTVLALFPVLWLAYGFPWYGMAVGIVGSVFIIAYRFVHSGAWPASAAEWANIFAFPALIVGIAILVFVAARHLRRNARRLAESFRAQDEALREAKDAEAIALGILNTVNAGVAFYDQEGRLDVANALAHRMVEMVGFRLDEPPYAGDDVLAEDRVSRIPYDQQIIPRALRGETIANHVEWLGPAGAQVAILASSGRVHSEDGRLLGTVIVAYDVTELADAVEVREQFLRTVSHELRTPITSITGFLDLLADAADPSDEKLQRYIEIVSRKTEDLFHRVGDLLNATDTVKELTIAPLDIAAIVRHAVDEVRGAASARGMRVEVAGPPAITAEGDERQLLVGVTELLTNAIKFGDADSVVTVTTLSNEEGVEIAVSNRGVGLDHAEQRRAFDRFYRTVDARARQIQGFGLGLTNLRAIVVAHGGSVRVDSAPHMGATFTVCLPRRTKR</sequence>
<evidence type="ECO:0000256" key="11">
    <source>
        <dbReference type="SAM" id="Phobius"/>
    </source>
</evidence>
<protein>
    <recommendedName>
        <fullName evidence="10">Sensor-like histidine kinase SenX3</fullName>
        <ecNumber evidence="3">2.7.13.3</ecNumber>
    </recommendedName>
</protein>
<keyword evidence="11" id="KW-0812">Transmembrane</keyword>
<dbReference type="InterPro" id="IPR050351">
    <property type="entry name" value="BphY/WalK/GraS-like"/>
</dbReference>
<dbReference type="InterPro" id="IPR036890">
    <property type="entry name" value="HATPase_C_sf"/>
</dbReference>
<evidence type="ECO:0000256" key="8">
    <source>
        <dbReference type="ARBA" id="ARBA00022840"/>
    </source>
</evidence>
<dbReference type="EMBL" id="SMZX01000001">
    <property type="protein sequence ID" value="TDL46063.1"/>
    <property type="molecule type" value="Genomic_DNA"/>
</dbReference>
<keyword evidence="7 13" id="KW-0418">Kinase</keyword>
<comment type="catalytic activity">
    <reaction evidence="1">
        <text>ATP + protein L-histidine = ADP + protein N-phospho-L-histidine.</text>
        <dbReference type="EC" id="2.7.13.3"/>
    </reaction>
</comment>
<dbReference type="CDD" id="cd00075">
    <property type="entry name" value="HATPase"/>
    <property type="match status" value="1"/>
</dbReference>
<dbReference type="GO" id="GO:0000156">
    <property type="term" value="F:phosphorelay response regulator activity"/>
    <property type="evidence" value="ECO:0007669"/>
    <property type="project" value="TreeGrafter"/>
</dbReference>
<dbReference type="PRINTS" id="PR00344">
    <property type="entry name" value="BCTRLSENSOR"/>
</dbReference>
<name>A0A4V3B3V9_9MICO</name>
<feature type="transmembrane region" description="Helical" evidence="11">
    <location>
        <begin position="119"/>
        <end position="136"/>
    </location>
</feature>
<feature type="domain" description="Histidine kinase" evidence="12">
    <location>
        <begin position="329"/>
        <end position="543"/>
    </location>
</feature>
<feature type="transmembrane region" description="Helical" evidence="11">
    <location>
        <begin position="49"/>
        <end position="67"/>
    </location>
</feature>
<dbReference type="InterPro" id="IPR003594">
    <property type="entry name" value="HATPase_dom"/>
</dbReference>
<dbReference type="Pfam" id="PF08448">
    <property type="entry name" value="PAS_4"/>
    <property type="match status" value="1"/>
</dbReference>
<feature type="transmembrane region" description="Helical" evidence="11">
    <location>
        <begin position="148"/>
        <end position="169"/>
    </location>
</feature>
<evidence type="ECO:0000256" key="3">
    <source>
        <dbReference type="ARBA" id="ARBA00012438"/>
    </source>
</evidence>
<keyword evidence="9" id="KW-0902">Two-component regulatory system</keyword>
<evidence type="ECO:0000313" key="13">
    <source>
        <dbReference type="EMBL" id="TDL46063.1"/>
    </source>
</evidence>
<dbReference type="GO" id="GO:0000155">
    <property type="term" value="F:phosphorelay sensor kinase activity"/>
    <property type="evidence" value="ECO:0007669"/>
    <property type="project" value="InterPro"/>
</dbReference>
<dbReference type="InterPro" id="IPR003661">
    <property type="entry name" value="HisK_dim/P_dom"/>
</dbReference>
<dbReference type="SMART" id="SM00387">
    <property type="entry name" value="HATPase_c"/>
    <property type="match status" value="1"/>
</dbReference>
<dbReference type="Pfam" id="PF02518">
    <property type="entry name" value="HATPase_c"/>
    <property type="match status" value="1"/>
</dbReference>
<dbReference type="CDD" id="cd00082">
    <property type="entry name" value="HisKA"/>
    <property type="match status" value="1"/>
</dbReference>
<dbReference type="GO" id="GO:0030295">
    <property type="term" value="F:protein kinase activator activity"/>
    <property type="evidence" value="ECO:0007669"/>
    <property type="project" value="TreeGrafter"/>
</dbReference>
<dbReference type="InterPro" id="IPR035965">
    <property type="entry name" value="PAS-like_dom_sf"/>
</dbReference>
<dbReference type="Gene3D" id="3.30.565.10">
    <property type="entry name" value="Histidine kinase-like ATPase, C-terminal domain"/>
    <property type="match status" value="1"/>
</dbReference>
<dbReference type="Gene3D" id="1.10.287.130">
    <property type="match status" value="1"/>
</dbReference>
<dbReference type="PANTHER" id="PTHR42878:SF7">
    <property type="entry name" value="SENSOR HISTIDINE KINASE GLRK"/>
    <property type="match status" value="1"/>
</dbReference>
<evidence type="ECO:0000256" key="7">
    <source>
        <dbReference type="ARBA" id="ARBA00022777"/>
    </source>
</evidence>
<dbReference type="SUPFAM" id="SSF55874">
    <property type="entry name" value="ATPase domain of HSP90 chaperone/DNA topoisomerase II/histidine kinase"/>
    <property type="match status" value="1"/>
</dbReference>
<keyword evidence="11" id="KW-1133">Transmembrane helix</keyword>
<dbReference type="InterPro" id="IPR036097">
    <property type="entry name" value="HisK_dim/P_sf"/>
</dbReference>
<evidence type="ECO:0000256" key="2">
    <source>
        <dbReference type="ARBA" id="ARBA00004236"/>
    </source>
</evidence>
<dbReference type="AlphaFoldDB" id="A0A4V3B3V9"/>
<feature type="transmembrane region" description="Helical" evidence="11">
    <location>
        <begin position="20"/>
        <end position="37"/>
    </location>
</feature>
<evidence type="ECO:0000259" key="12">
    <source>
        <dbReference type="PROSITE" id="PS50109"/>
    </source>
</evidence>
<dbReference type="PANTHER" id="PTHR42878">
    <property type="entry name" value="TWO-COMPONENT HISTIDINE KINASE"/>
    <property type="match status" value="1"/>
</dbReference>
<comment type="subcellular location">
    <subcellularLocation>
        <location evidence="2">Cell membrane</location>
    </subcellularLocation>
</comment>
<evidence type="ECO:0000256" key="5">
    <source>
        <dbReference type="ARBA" id="ARBA00022679"/>
    </source>
</evidence>
<dbReference type="SMART" id="SM00388">
    <property type="entry name" value="HisKA"/>
    <property type="match status" value="1"/>
</dbReference>
<dbReference type="RefSeq" id="WP_133399116.1">
    <property type="nucleotide sequence ID" value="NZ_SMZX01000001.1"/>
</dbReference>
<organism evidence="13 14">
    <name type="scientific">Microbacterium oleivorans</name>
    <dbReference type="NCBI Taxonomy" id="273677"/>
    <lineage>
        <taxon>Bacteria</taxon>
        <taxon>Bacillati</taxon>
        <taxon>Actinomycetota</taxon>
        <taxon>Actinomycetes</taxon>
        <taxon>Micrococcales</taxon>
        <taxon>Microbacteriaceae</taxon>
        <taxon>Microbacterium</taxon>
    </lineage>
</organism>
<dbReference type="Proteomes" id="UP000295633">
    <property type="component" value="Unassembled WGS sequence"/>
</dbReference>
<dbReference type="SUPFAM" id="SSF47384">
    <property type="entry name" value="Homodimeric domain of signal transducing histidine kinase"/>
    <property type="match status" value="1"/>
</dbReference>
<gene>
    <name evidence="13" type="ORF">E2R54_06435</name>
</gene>
<dbReference type="Pfam" id="PF00512">
    <property type="entry name" value="HisKA"/>
    <property type="match status" value="1"/>
</dbReference>
<dbReference type="Gene3D" id="3.30.450.20">
    <property type="entry name" value="PAS domain"/>
    <property type="match status" value="1"/>
</dbReference>
<dbReference type="SUPFAM" id="SSF55785">
    <property type="entry name" value="PYP-like sensor domain (PAS domain)"/>
    <property type="match status" value="1"/>
</dbReference>
<evidence type="ECO:0000256" key="10">
    <source>
        <dbReference type="ARBA" id="ARBA00039401"/>
    </source>
</evidence>
<comment type="caution">
    <text evidence="13">The sequence shown here is derived from an EMBL/GenBank/DDBJ whole genome shotgun (WGS) entry which is preliminary data.</text>
</comment>
<evidence type="ECO:0000256" key="6">
    <source>
        <dbReference type="ARBA" id="ARBA00022741"/>
    </source>
</evidence>
<dbReference type="GO" id="GO:0007234">
    <property type="term" value="P:osmosensory signaling via phosphorelay pathway"/>
    <property type="evidence" value="ECO:0007669"/>
    <property type="project" value="TreeGrafter"/>
</dbReference>
<proteinExistence type="predicted"/>
<feature type="transmembrane region" description="Helical" evidence="11">
    <location>
        <begin position="96"/>
        <end position="113"/>
    </location>
</feature>
<keyword evidence="4" id="KW-0597">Phosphoprotein</keyword>
<keyword evidence="11" id="KW-0472">Membrane</keyword>
<dbReference type="EC" id="2.7.13.3" evidence="3"/>
<evidence type="ECO:0000256" key="1">
    <source>
        <dbReference type="ARBA" id="ARBA00000085"/>
    </source>
</evidence>
<accession>A0A4V3B3V9</accession>
<evidence type="ECO:0000256" key="9">
    <source>
        <dbReference type="ARBA" id="ARBA00023012"/>
    </source>
</evidence>
<keyword evidence="6" id="KW-0547">Nucleotide-binding</keyword>
<keyword evidence="5" id="KW-0808">Transferase</keyword>
<keyword evidence="8" id="KW-0067">ATP-binding</keyword>
<reference evidence="13 14" key="1">
    <citation type="submission" date="2019-03" db="EMBL/GenBank/DDBJ databases">
        <title>Genome Sequencing and Assembly of Various Microbes Isolated from Partially Reclaimed Soil and Acid Mine Drainage (AMD) Site.</title>
        <authorList>
            <person name="Steinbock B."/>
            <person name="Bechtold R."/>
            <person name="Sevigny J.L."/>
            <person name="Thomas D."/>
            <person name="Cuthill L.R."/>
            <person name="Aveiro Johannsen E.J."/>
            <person name="Thomas K."/>
            <person name="Ghosh A."/>
        </authorList>
    </citation>
    <scope>NUCLEOTIDE SEQUENCE [LARGE SCALE GENOMIC DNA]</scope>
    <source>
        <strain evidence="13 14">F-B2</strain>
    </source>
</reference>
<dbReference type="InterPro" id="IPR013656">
    <property type="entry name" value="PAS_4"/>
</dbReference>
<evidence type="ECO:0000313" key="14">
    <source>
        <dbReference type="Proteomes" id="UP000295633"/>
    </source>
</evidence>
<dbReference type="InterPro" id="IPR004358">
    <property type="entry name" value="Sig_transdc_His_kin-like_C"/>
</dbReference>
<evidence type="ECO:0000256" key="4">
    <source>
        <dbReference type="ARBA" id="ARBA00022553"/>
    </source>
</evidence>
<dbReference type="GO" id="GO:0005886">
    <property type="term" value="C:plasma membrane"/>
    <property type="evidence" value="ECO:0007669"/>
    <property type="project" value="UniProtKB-SubCell"/>
</dbReference>